<gene>
    <name evidence="3" type="ORF">L484_002355</name>
</gene>
<feature type="domain" description="PGG" evidence="2">
    <location>
        <begin position="207"/>
        <end position="319"/>
    </location>
</feature>
<keyword evidence="4" id="KW-1185">Reference proteome</keyword>
<reference evidence="4" key="1">
    <citation type="submission" date="2013-01" db="EMBL/GenBank/DDBJ databases">
        <title>Draft Genome Sequence of a Mulberry Tree, Morus notabilis C.K. Schneid.</title>
        <authorList>
            <person name="He N."/>
            <person name="Zhao S."/>
        </authorList>
    </citation>
    <scope>NUCLEOTIDE SEQUENCE</scope>
</reference>
<feature type="transmembrane region" description="Helical" evidence="1">
    <location>
        <begin position="215"/>
        <end position="235"/>
    </location>
</feature>
<evidence type="ECO:0000313" key="3">
    <source>
        <dbReference type="EMBL" id="EXB64222.1"/>
    </source>
</evidence>
<dbReference type="STRING" id="981085.W9R201"/>
<feature type="transmembrane region" description="Helical" evidence="1">
    <location>
        <begin position="295"/>
        <end position="318"/>
    </location>
</feature>
<keyword evidence="1" id="KW-1133">Transmembrane helix</keyword>
<evidence type="ECO:0000313" key="4">
    <source>
        <dbReference type="Proteomes" id="UP000030645"/>
    </source>
</evidence>
<feature type="transmembrane region" description="Helical" evidence="1">
    <location>
        <begin position="330"/>
        <end position="352"/>
    </location>
</feature>
<dbReference type="InterPro" id="IPR026961">
    <property type="entry name" value="PGG_dom"/>
</dbReference>
<keyword evidence="1" id="KW-0472">Membrane</keyword>
<evidence type="ECO:0000256" key="1">
    <source>
        <dbReference type="SAM" id="Phobius"/>
    </source>
</evidence>
<feature type="transmembrane region" description="Helical" evidence="1">
    <location>
        <begin position="255"/>
        <end position="275"/>
    </location>
</feature>
<dbReference type="Pfam" id="PF13962">
    <property type="entry name" value="PGG"/>
    <property type="match status" value="1"/>
</dbReference>
<proteinExistence type="predicted"/>
<dbReference type="Proteomes" id="UP000030645">
    <property type="component" value="Unassembled WGS sequence"/>
</dbReference>
<dbReference type="GO" id="GO:0016020">
    <property type="term" value="C:membrane"/>
    <property type="evidence" value="ECO:0007669"/>
    <property type="project" value="TreeGrafter"/>
</dbReference>
<dbReference type="OrthoDB" id="1868897at2759"/>
<sequence>MREEKKKHLWAVQVVDKLVEHSTTYDNEDAGAFPSDRAQNDHREITSSLIEGEKEEKSPALGIEETAILVAAKHGVSEIVDRILQNFPVAIHDANKDRKNILLLAAENRHLEVFKLLPKRNVPRALVMRKVDEQGNTALHFAAMHKATNKLWPIPGAALQMQWEIKWYKFVEKSMPPRFFLRPNIKGQTPEEIFSQTHKDLVKDGSKWLTNTSTACSLVAALIATVAFASCTTFPGGTDDRSGKPKLQNQPTFDLFMTFSLVALCSSVTSLIMFLSILTSRHQEKDFSTELPRKLLLGLTSLFVSILAMLISFCSGHFFVLEDKLKNAAFLVYAVTFLPIFFFAAAQLPLYIDLVQATLWSPF</sequence>
<accession>W9R201</accession>
<dbReference type="AlphaFoldDB" id="W9R201"/>
<keyword evidence="1" id="KW-0812">Transmembrane</keyword>
<dbReference type="Pfam" id="PF12796">
    <property type="entry name" value="Ank_2"/>
    <property type="match status" value="1"/>
</dbReference>
<dbReference type="PANTHER" id="PTHR24177:SF103">
    <property type="entry name" value="PGG DOMAIN-CONTAINING PROTEIN"/>
    <property type="match status" value="1"/>
</dbReference>
<dbReference type="eggNOG" id="KOG0504">
    <property type="taxonomic scope" value="Eukaryota"/>
</dbReference>
<dbReference type="InterPro" id="IPR002110">
    <property type="entry name" value="Ankyrin_rpt"/>
</dbReference>
<name>W9R201_9ROSA</name>
<dbReference type="InterPro" id="IPR036770">
    <property type="entry name" value="Ankyrin_rpt-contain_sf"/>
</dbReference>
<protein>
    <recommendedName>
        <fullName evidence="2">PGG domain-containing protein</fullName>
    </recommendedName>
</protein>
<dbReference type="SUPFAM" id="SSF48403">
    <property type="entry name" value="Ankyrin repeat"/>
    <property type="match status" value="1"/>
</dbReference>
<dbReference type="Gene3D" id="1.25.40.20">
    <property type="entry name" value="Ankyrin repeat-containing domain"/>
    <property type="match status" value="1"/>
</dbReference>
<evidence type="ECO:0000259" key="2">
    <source>
        <dbReference type="Pfam" id="PF13962"/>
    </source>
</evidence>
<organism evidence="3 4">
    <name type="scientific">Morus notabilis</name>
    <dbReference type="NCBI Taxonomy" id="981085"/>
    <lineage>
        <taxon>Eukaryota</taxon>
        <taxon>Viridiplantae</taxon>
        <taxon>Streptophyta</taxon>
        <taxon>Embryophyta</taxon>
        <taxon>Tracheophyta</taxon>
        <taxon>Spermatophyta</taxon>
        <taxon>Magnoliopsida</taxon>
        <taxon>eudicotyledons</taxon>
        <taxon>Gunneridae</taxon>
        <taxon>Pentapetalae</taxon>
        <taxon>rosids</taxon>
        <taxon>fabids</taxon>
        <taxon>Rosales</taxon>
        <taxon>Moraceae</taxon>
        <taxon>Moreae</taxon>
        <taxon>Morus</taxon>
    </lineage>
</organism>
<dbReference type="EMBL" id="KE344496">
    <property type="protein sequence ID" value="EXB64222.1"/>
    <property type="molecule type" value="Genomic_DNA"/>
</dbReference>
<dbReference type="PANTHER" id="PTHR24177">
    <property type="entry name" value="CASKIN"/>
    <property type="match status" value="1"/>
</dbReference>
<dbReference type="KEGG" id="mnt:21385931"/>